<evidence type="ECO:0000256" key="2">
    <source>
        <dbReference type="SAM" id="MobiDB-lite"/>
    </source>
</evidence>
<feature type="domain" description="FHA" evidence="3">
    <location>
        <begin position="64"/>
        <end position="113"/>
    </location>
</feature>
<reference evidence="5" key="1">
    <citation type="journal article" date="2019" name="Int. J. Syst. Evol. Microbiol.">
        <title>The Global Catalogue of Microorganisms (GCM) 10K type strain sequencing project: providing services to taxonomists for standard genome sequencing and annotation.</title>
        <authorList>
            <consortium name="The Broad Institute Genomics Platform"/>
            <consortium name="The Broad Institute Genome Sequencing Center for Infectious Disease"/>
            <person name="Wu L."/>
            <person name="Ma J."/>
        </authorList>
    </citation>
    <scope>NUCLEOTIDE SEQUENCE [LARGE SCALE GENOMIC DNA]</scope>
    <source>
        <strain evidence="5">CCUG 56401</strain>
    </source>
</reference>
<dbReference type="Gene3D" id="2.60.200.20">
    <property type="match status" value="1"/>
</dbReference>
<dbReference type="InterPro" id="IPR000253">
    <property type="entry name" value="FHA_dom"/>
</dbReference>
<evidence type="ECO:0000259" key="3">
    <source>
        <dbReference type="PROSITE" id="PS50006"/>
    </source>
</evidence>
<gene>
    <name evidence="4" type="ORF">ACFQ16_19540</name>
</gene>
<keyword evidence="5" id="KW-1185">Reference proteome</keyword>
<dbReference type="Pfam" id="PF00498">
    <property type="entry name" value="FHA"/>
    <property type="match status" value="1"/>
</dbReference>
<dbReference type="SMART" id="SM00240">
    <property type="entry name" value="FHA"/>
    <property type="match status" value="1"/>
</dbReference>
<sequence>MDRSQAAARSEAARPSAALTSPAAAPERIVPPQRDGFERTGPARLVLSRGPNAGTGFAVTAPRTTIGRDRASDVVVDDATVSRYHAELHHEGGRYVLRDGGSLNGTYVNRIPVQEAAVLSDGDEIWIGKARFTFRTGT</sequence>
<dbReference type="PANTHER" id="PTHR23308">
    <property type="entry name" value="NUCLEAR INHIBITOR OF PROTEIN PHOSPHATASE-1"/>
    <property type="match status" value="1"/>
</dbReference>
<accession>A0ABW3FW49</accession>
<keyword evidence="1" id="KW-0597">Phosphoprotein</keyword>
<dbReference type="CDD" id="cd00060">
    <property type="entry name" value="FHA"/>
    <property type="match status" value="1"/>
</dbReference>
<feature type="compositionally biased region" description="Low complexity" evidence="2">
    <location>
        <begin position="1"/>
        <end position="26"/>
    </location>
</feature>
<organism evidence="4 5">
    <name type="scientific">Saccharopolyspora rosea</name>
    <dbReference type="NCBI Taxonomy" id="524884"/>
    <lineage>
        <taxon>Bacteria</taxon>
        <taxon>Bacillati</taxon>
        <taxon>Actinomycetota</taxon>
        <taxon>Actinomycetes</taxon>
        <taxon>Pseudonocardiales</taxon>
        <taxon>Pseudonocardiaceae</taxon>
        <taxon>Saccharopolyspora</taxon>
    </lineage>
</organism>
<name>A0ABW3FW49_9PSEU</name>
<evidence type="ECO:0000313" key="5">
    <source>
        <dbReference type="Proteomes" id="UP001597018"/>
    </source>
</evidence>
<proteinExistence type="predicted"/>
<dbReference type="InterPro" id="IPR008984">
    <property type="entry name" value="SMAD_FHA_dom_sf"/>
</dbReference>
<dbReference type="SUPFAM" id="SSF49879">
    <property type="entry name" value="SMAD/FHA domain"/>
    <property type="match status" value="1"/>
</dbReference>
<evidence type="ECO:0000313" key="4">
    <source>
        <dbReference type="EMBL" id="MFD0921943.1"/>
    </source>
</evidence>
<dbReference type="PROSITE" id="PS50006">
    <property type="entry name" value="FHA_DOMAIN"/>
    <property type="match status" value="1"/>
</dbReference>
<protein>
    <submittedName>
        <fullName evidence="4">FHA domain-containing protein</fullName>
    </submittedName>
</protein>
<dbReference type="EMBL" id="JBHTIW010000016">
    <property type="protein sequence ID" value="MFD0921943.1"/>
    <property type="molecule type" value="Genomic_DNA"/>
</dbReference>
<comment type="caution">
    <text evidence="4">The sequence shown here is derived from an EMBL/GenBank/DDBJ whole genome shotgun (WGS) entry which is preliminary data.</text>
</comment>
<feature type="region of interest" description="Disordered" evidence="2">
    <location>
        <begin position="1"/>
        <end position="59"/>
    </location>
</feature>
<dbReference type="InterPro" id="IPR050923">
    <property type="entry name" value="Cell_Proc_Reg/RNA_Proc"/>
</dbReference>
<evidence type="ECO:0000256" key="1">
    <source>
        <dbReference type="ARBA" id="ARBA00022553"/>
    </source>
</evidence>
<dbReference type="RefSeq" id="WP_345601822.1">
    <property type="nucleotide sequence ID" value="NZ_BAABLT010000051.1"/>
</dbReference>
<dbReference type="Proteomes" id="UP001597018">
    <property type="component" value="Unassembled WGS sequence"/>
</dbReference>